<dbReference type="InterPro" id="IPR011053">
    <property type="entry name" value="Single_hybrid_motif"/>
</dbReference>
<gene>
    <name evidence="2" type="ORF">HUK82_01090</name>
</gene>
<dbReference type="InterPro" id="IPR029058">
    <property type="entry name" value="AB_hydrolase_fold"/>
</dbReference>
<dbReference type="SUPFAM" id="SSF53474">
    <property type="entry name" value="alpha/beta-Hydrolases"/>
    <property type="match status" value="1"/>
</dbReference>
<evidence type="ECO:0000313" key="2">
    <source>
        <dbReference type="EMBL" id="NVN39161.1"/>
    </source>
</evidence>
<dbReference type="PANTHER" id="PTHR43798">
    <property type="entry name" value="MONOACYLGLYCEROL LIPASE"/>
    <property type="match status" value="1"/>
</dbReference>
<evidence type="ECO:0000259" key="1">
    <source>
        <dbReference type="PROSITE" id="PS50968"/>
    </source>
</evidence>
<comment type="caution">
    <text evidence="2">The sequence shown here is derived from an EMBL/GenBank/DDBJ whole genome shotgun (WGS) entry which is preliminary data.</text>
</comment>
<dbReference type="GO" id="GO:0047372">
    <property type="term" value="F:monoacylglycerol lipase activity"/>
    <property type="evidence" value="ECO:0007669"/>
    <property type="project" value="TreeGrafter"/>
</dbReference>
<reference evidence="2 3" key="1">
    <citation type="submission" date="2020-06" db="EMBL/GenBank/DDBJ databases">
        <title>Description of novel acetic acid bacteria.</title>
        <authorList>
            <person name="Sombolestani A."/>
        </authorList>
    </citation>
    <scope>NUCLEOTIDE SEQUENCE [LARGE SCALE GENOMIC DNA]</scope>
    <source>
        <strain evidence="2 3">LMG 27010</strain>
    </source>
</reference>
<dbReference type="Pfam" id="PF00561">
    <property type="entry name" value="Abhydrolase_1"/>
    <property type="match status" value="1"/>
</dbReference>
<evidence type="ECO:0000313" key="3">
    <source>
        <dbReference type="Proteomes" id="UP000585665"/>
    </source>
</evidence>
<dbReference type="InterPro" id="IPR050266">
    <property type="entry name" value="AB_hydrolase_sf"/>
</dbReference>
<dbReference type="SUPFAM" id="SSF51230">
    <property type="entry name" value="Single hybrid motif"/>
    <property type="match status" value="1"/>
</dbReference>
<dbReference type="Gene3D" id="2.40.50.100">
    <property type="match status" value="1"/>
</dbReference>
<dbReference type="GO" id="GO:0016020">
    <property type="term" value="C:membrane"/>
    <property type="evidence" value="ECO:0007669"/>
    <property type="project" value="TreeGrafter"/>
</dbReference>
<keyword evidence="2" id="KW-0808">Transferase</keyword>
<dbReference type="EMBL" id="JABXXR010000003">
    <property type="protein sequence ID" value="NVN39161.1"/>
    <property type="molecule type" value="Genomic_DNA"/>
</dbReference>
<proteinExistence type="predicted"/>
<protein>
    <submittedName>
        <fullName evidence="2">Acetoin dehydrogenase dihydrolipoyllysine-residue acetyltransferase subunit</fullName>
    </submittedName>
</protein>
<keyword evidence="3" id="KW-1185">Reference proteome</keyword>
<dbReference type="PROSITE" id="PS50968">
    <property type="entry name" value="BIOTINYL_LIPOYL"/>
    <property type="match status" value="1"/>
</dbReference>
<dbReference type="AlphaFoldDB" id="A0A850PDP7"/>
<dbReference type="InterPro" id="IPR000089">
    <property type="entry name" value="Biotin_lipoyl"/>
</dbReference>
<name>A0A850PDP7_9PROT</name>
<dbReference type="GO" id="GO:0046464">
    <property type="term" value="P:acylglycerol catabolic process"/>
    <property type="evidence" value="ECO:0007669"/>
    <property type="project" value="TreeGrafter"/>
</dbReference>
<dbReference type="Proteomes" id="UP000585665">
    <property type="component" value="Unassembled WGS sequence"/>
</dbReference>
<dbReference type="RefSeq" id="WP_176612178.1">
    <property type="nucleotide sequence ID" value="NZ_JABXXR010000003.1"/>
</dbReference>
<dbReference type="PRINTS" id="PR00111">
    <property type="entry name" value="ABHYDROLASE"/>
</dbReference>
<dbReference type="GO" id="GO:0016740">
    <property type="term" value="F:transferase activity"/>
    <property type="evidence" value="ECO:0007669"/>
    <property type="project" value="UniProtKB-KW"/>
</dbReference>
<dbReference type="Pfam" id="PF00364">
    <property type="entry name" value="Biotin_lipoyl"/>
    <property type="match status" value="1"/>
</dbReference>
<organism evidence="2 3">
    <name type="scientific">Ameyamaea chiangmaiensis</name>
    <dbReference type="NCBI Taxonomy" id="442969"/>
    <lineage>
        <taxon>Bacteria</taxon>
        <taxon>Pseudomonadati</taxon>
        <taxon>Pseudomonadota</taxon>
        <taxon>Alphaproteobacteria</taxon>
        <taxon>Acetobacterales</taxon>
        <taxon>Acetobacteraceae</taxon>
        <taxon>Ameyamaea</taxon>
    </lineage>
</organism>
<feature type="domain" description="Lipoyl-binding" evidence="1">
    <location>
        <begin position="5"/>
        <end position="80"/>
    </location>
</feature>
<dbReference type="Gene3D" id="3.40.50.1820">
    <property type="entry name" value="alpha/beta hydrolase"/>
    <property type="match status" value="1"/>
</dbReference>
<dbReference type="InterPro" id="IPR000073">
    <property type="entry name" value="AB_hydrolase_1"/>
</dbReference>
<dbReference type="PANTHER" id="PTHR43798:SF5">
    <property type="entry name" value="MONOACYLGLYCEROL LIPASE ABHD6"/>
    <property type="match status" value="1"/>
</dbReference>
<dbReference type="CDD" id="cd06849">
    <property type="entry name" value="lipoyl_domain"/>
    <property type="match status" value="1"/>
</dbReference>
<dbReference type="NCBIfam" id="NF011457">
    <property type="entry name" value="PRK14875.1"/>
    <property type="match status" value="1"/>
</dbReference>
<sequence length="375" mass="38974">MADTITPIVMPKFGLAMTEGKLAFWSVDDGDTLKVGDEIADIETSKITNAYESPVDGVLRRKVAAAGDTLRVGALIGVVAPADVSDADIDSFIETFQSTAVVEDDEGAVATVTEPTQIDIGGQSIRVLDLHGPDGVPVLLIHGFGGDLNGWLFTQPPLAVERRAISFDLPGHGGSDKTVEDGSKEALAKVALGVLDALGVDKAHLVGHSLGGGVAIAAAAAAPERVASLSLIAPAGLGSEINGDFITTMAEATRTRDIEAGLRPLFADPGLVSRDMVQDMQRFKRIDGVTAALRAIAAANFPDGHQADLTRSRLEELSAPVQIIWGEADAVVPVAQSADLPDRIAVHVLAGAGHMPQMEQTAAVNKLLIAFLAAH</sequence>
<accession>A0A850PDP7</accession>